<dbReference type="AlphaFoldDB" id="A0A8X6QG07"/>
<proteinExistence type="predicted"/>
<evidence type="ECO:0000313" key="2">
    <source>
        <dbReference type="Proteomes" id="UP000887013"/>
    </source>
</evidence>
<reference evidence="1" key="1">
    <citation type="submission" date="2020-08" db="EMBL/GenBank/DDBJ databases">
        <title>Multicomponent nature underlies the extraordinary mechanical properties of spider dragline silk.</title>
        <authorList>
            <person name="Kono N."/>
            <person name="Nakamura H."/>
            <person name="Mori M."/>
            <person name="Yoshida Y."/>
            <person name="Ohtoshi R."/>
            <person name="Malay A.D."/>
            <person name="Moran D.A.P."/>
            <person name="Tomita M."/>
            <person name="Numata K."/>
            <person name="Arakawa K."/>
        </authorList>
    </citation>
    <scope>NUCLEOTIDE SEQUENCE</scope>
</reference>
<comment type="caution">
    <text evidence="1">The sequence shown here is derived from an EMBL/GenBank/DDBJ whole genome shotgun (WGS) entry which is preliminary data.</text>
</comment>
<dbReference type="Proteomes" id="UP000887013">
    <property type="component" value="Unassembled WGS sequence"/>
</dbReference>
<evidence type="ECO:0000313" key="1">
    <source>
        <dbReference type="EMBL" id="GFU25145.1"/>
    </source>
</evidence>
<sequence>MDQFFQKKSFIRRSHFLSIEAIYYIFSSHHRKVIHFNFAGSVSGGSKMSFVLQPVVVSEELLKPTSYFVFLA</sequence>
<organism evidence="1 2">
    <name type="scientific">Nephila pilipes</name>
    <name type="common">Giant wood spider</name>
    <name type="synonym">Nephila maculata</name>
    <dbReference type="NCBI Taxonomy" id="299642"/>
    <lineage>
        <taxon>Eukaryota</taxon>
        <taxon>Metazoa</taxon>
        <taxon>Ecdysozoa</taxon>
        <taxon>Arthropoda</taxon>
        <taxon>Chelicerata</taxon>
        <taxon>Arachnida</taxon>
        <taxon>Araneae</taxon>
        <taxon>Araneomorphae</taxon>
        <taxon>Entelegynae</taxon>
        <taxon>Araneoidea</taxon>
        <taxon>Nephilidae</taxon>
        <taxon>Nephila</taxon>
    </lineage>
</organism>
<name>A0A8X6QG07_NEPPI</name>
<keyword evidence="2" id="KW-1185">Reference proteome</keyword>
<dbReference type="EMBL" id="BMAW01032336">
    <property type="protein sequence ID" value="GFU25145.1"/>
    <property type="molecule type" value="Genomic_DNA"/>
</dbReference>
<protein>
    <submittedName>
        <fullName evidence="1">Uncharacterized protein</fullName>
    </submittedName>
</protein>
<gene>
    <name evidence="1" type="ORF">NPIL_296231</name>
</gene>
<accession>A0A8X6QG07</accession>